<feature type="non-terminal residue" evidence="1">
    <location>
        <position position="331"/>
    </location>
</feature>
<organism evidence="1">
    <name type="scientific">marine sediment metagenome</name>
    <dbReference type="NCBI Taxonomy" id="412755"/>
    <lineage>
        <taxon>unclassified sequences</taxon>
        <taxon>metagenomes</taxon>
        <taxon>ecological metagenomes</taxon>
    </lineage>
</organism>
<reference evidence="1" key="1">
    <citation type="journal article" date="2015" name="Nature">
        <title>Complex archaea that bridge the gap between prokaryotes and eukaryotes.</title>
        <authorList>
            <person name="Spang A."/>
            <person name="Saw J.H."/>
            <person name="Jorgensen S.L."/>
            <person name="Zaremba-Niedzwiedzka K."/>
            <person name="Martijn J."/>
            <person name="Lind A.E."/>
            <person name="van Eijk R."/>
            <person name="Schleper C."/>
            <person name="Guy L."/>
            <person name="Ettema T.J."/>
        </authorList>
    </citation>
    <scope>NUCLEOTIDE SEQUENCE</scope>
</reference>
<gene>
    <name evidence="1" type="ORF">LCGC14_1898560</name>
</gene>
<dbReference type="AlphaFoldDB" id="A0A0F9IB52"/>
<comment type="caution">
    <text evidence="1">The sequence shown here is derived from an EMBL/GenBank/DDBJ whole genome shotgun (WGS) entry which is preliminary data.</text>
</comment>
<evidence type="ECO:0000313" key="1">
    <source>
        <dbReference type="EMBL" id="KKL91050.1"/>
    </source>
</evidence>
<dbReference type="EMBL" id="LAZR01019838">
    <property type="protein sequence ID" value="KKL91050.1"/>
    <property type="molecule type" value="Genomic_DNA"/>
</dbReference>
<protein>
    <submittedName>
        <fullName evidence="1">Uncharacterized protein</fullName>
    </submittedName>
</protein>
<proteinExistence type="predicted"/>
<name>A0A0F9IB52_9ZZZZ</name>
<accession>A0A0F9IB52</accession>
<sequence>MPLYTKPNSRLNLRISDLSVSRVQALEAIFAEDFLRNPAPSILRELSLRRAKGEDLFGSLERQVLRTTPGGEILNIAAALFDMTQPERKVIGTEEANERGDPFGLQFDEPITEDAFDILIDRKRRERIFQSIRQRAPRGLFFSPLKLATSFASQAFDPINIVSAFVPVTNSIRFLQVAKSSRRLLKGSLEGLAGAAAVEPVVLLAATSEQADYNMYDSLINVAFGAGLGGGLHVGFGKAGDFFRKRAKTRGLANVVADAIEGRDSTIPPPLADRITEANLRDPDVTVSDRATAAQPETRADVGRLAAAQLIDGRPVEVQGTLDLDAGARAP</sequence>